<evidence type="ECO:0000256" key="3">
    <source>
        <dbReference type="ARBA" id="ARBA00022989"/>
    </source>
</evidence>
<feature type="compositionally biased region" description="Polar residues" evidence="5">
    <location>
        <begin position="986"/>
        <end position="1016"/>
    </location>
</feature>
<dbReference type="GO" id="GO:0071944">
    <property type="term" value="C:cell periphery"/>
    <property type="evidence" value="ECO:0007669"/>
    <property type="project" value="UniProtKB-ARBA"/>
</dbReference>
<feature type="compositionally biased region" description="Polar residues" evidence="5">
    <location>
        <begin position="831"/>
        <end position="855"/>
    </location>
</feature>
<feature type="region of interest" description="Disordered" evidence="5">
    <location>
        <begin position="976"/>
        <end position="1016"/>
    </location>
</feature>
<evidence type="ECO:0000313" key="7">
    <source>
        <dbReference type="EMBL" id="KAJ7045846.1"/>
    </source>
</evidence>
<feature type="region of interest" description="Disordered" evidence="5">
    <location>
        <begin position="409"/>
        <end position="962"/>
    </location>
</feature>
<dbReference type="Proteomes" id="UP001218188">
    <property type="component" value="Unassembled WGS sequence"/>
</dbReference>
<feature type="compositionally biased region" description="Low complexity" evidence="5">
    <location>
        <begin position="793"/>
        <end position="809"/>
    </location>
</feature>
<name>A0AAD6XF92_9AGAR</name>
<organism evidence="7 8">
    <name type="scientific">Mycena alexandri</name>
    <dbReference type="NCBI Taxonomy" id="1745969"/>
    <lineage>
        <taxon>Eukaryota</taxon>
        <taxon>Fungi</taxon>
        <taxon>Dikarya</taxon>
        <taxon>Basidiomycota</taxon>
        <taxon>Agaricomycotina</taxon>
        <taxon>Agaricomycetes</taxon>
        <taxon>Agaricomycetidae</taxon>
        <taxon>Agaricales</taxon>
        <taxon>Marasmiineae</taxon>
        <taxon>Mycenaceae</taxon>
        <taxon>Mycena</taxon>
    </lineage>
</organism>
<dbReference type="InterPro" id="IPR051694">
    <property type="entry name" value="Immunoregulatory_rcpt-like"/>
</dbReference>
<feature type="compositionally biased region" description="Basic and acidic residues" evidence="5">
    <location>
        <begin position="714"/>
        <end position="730"/>
    </location>
</feature>
<keyword evidence="2 6" id="KW-0812">Transmembrane</keyword>
<feature type="compositionally biased region" description="Basic and acidic residues" evidence="5">
    <location>
        <begin position="460"/>
        <end position="476"/>
    </location>
</feature>
<evidence type="ECO:0000256" key="6">
    <source>
        <dbReference type="SAM" id="Phobius"/>
    </source>
</evidence>
<feature type="transmembrane region" description="Helical" evidence="6">
    <location>
        <begin position="302"/>
        <end position="325"/>
    </location>
</feature>
<comment type="subcellular location">
    <subcellularLocation>
        <location evidence="1">Membrane</location>
        <topology evidence="1">Single-pass membrane protein</topology>
    </subcellularLocation>
</comment>
<accession>A0AAD6XF92</accession>
<proteinExistence type="predicted"/>
<reference evidence="7" key="1">
    <citation type="submission" date="2023-03" db="EMBL/GenBank/DDBJ databases">
        <title>Massive genome expansion in bonnet fungi (Mycena s.s.) driven by repeated elements and novel gene families across ecological guilds.</title>
        <authorList>
            <consortium name="Lawrence Berkeley National Laboratory"/>
            <person name="Harder C.B."/>
            <person name="Miyauchi S."/>
            <person name="Viragh M."/>
            <person name="Kuo A."/>
            <person name="Thoen E."/>
            <person name="Andreopoulos B."/>
            <person name="Lu D."/>
            <person name="Skrede I."/>
            <person name="Drula E."/>
            <person name="Henrissat B."/>
            <person name="Morin E."/>
            <person name="Kohler A."/>
            <person name="Barry K."/>
            <person name="LaButti K."/>
            <person name="Morin E."/>
            <person name="Salamov A."/>
            <person name="Lipzen A."/>
            <person name="Mereny Z."/>
            <person name="Hegedus B."/>
            <person name="Baldrian P."/>
            <person name="Stursova M."/>
            <person name="Weitz H."/>
            <person name="Taylor A."/>
            <person name="Grigoriev I.V."/>
            <person name="Nagy L.G."/>
            <person name="Martin F."/>
            <person name="Kauserud H."/>
        </authorList>
    </citation>
    <scope>NUCLEOTIDE SEQUENCE</scope>
    <source>
        <strain evidence="7">CBHHK200</strain>
    </source>
</reference>
<feature type="compositionally biased region" description="Basic and acidic residues" evidence="5">
    <location>
        <begin position="612"/>
        <end position="629"/>
    </location>
</feature>
<evidence type="ECO:0000313" key="8">
    <source>
        <dbReference type="Proteomes" id="UP001218188"/>
    </source>
</evidence>
<keyword evidence="4 6" id="KW-0472">Membrane</keyword>
<comment type="caution">
    <text evidence="7">The sequence shown here is derived from an EMBL/GenBank/DDBJ whole genome shotgun (WGS) entry which is preliminary data.</text>
</comment>
<dbReference type="Gene3D" id="2.60.120.260">
    <property type="entry name" value="Galactose-binding domain-like"/>
    <property type="match status" value="1"/>
</dbReference>
<dbReference type="AlphaFoldDB" id="A0AAD6XF92"/>
<feature type="compositionally biased region" description="Polar residues" evidence="5">
    <location>
        <begin position="528"/>
        <end position="549"/>
    </location>
</feature>
<sequence length="1016" mass="107323">MASVVQFTVDDSSPTVFYSPFGDTFGAPQLFQGWNPHWDSPGFSSATAGSTGSGTSLHVTSFDSASLQIQWKGTGIKLFGNVTNSSYNITIDDTAINAGASADLSNNTLLDIDDLANTLHALNLTVHTDGIGSLFTFDKALISAPPPPSNFSSLPIIEQILNDTAFAFRGDWSAHTSTTAGDSASLQFTGTSFLLRGSTSPKAGSYAVTLDNVTTSFSAKSAFTETDSLLFFASGLDAETVHDLKIVNTDGAILVLPSGGASVFALQNPSSANSSASGIPSSSASPSSALTQGQSGLSSGTIAALVLAGVLIFFIVVCALLYFLLYRPYRRRRLIQRHPPKDDFDQDAGSVLVVDVAPDPDAKGYYQDYNTPVAGPSRDRTSKRSGFARWKEEVEGGLGSLGRLGGIAFRHSDSTGRRGASGSSRDRDYDLGATSDGGYKSTSSSSNNAYPTNKGKGKGKGRESSRWTRRSERDKSLSPQFKLELPIEHGSRSRSGSNHSNPPADHSVISSLSYLSSPSIHATDLPSIPSSQRPSPYPNTHSRANSNGALLTHIEPEPPEGEQGYRSPSPPLPPLPQAPLPPLPQAPLPPLPPLPSYGVVPHLPTPPSTDPPRPDDRGSVRDYDVDDGRSILGDGTARIALRSLSPRTSEAEHRKARSKRRAKEKKEKDTSMTSSPLSRPPIDAPSHLDLEPTTPPADSADPGLVLRSTSPFRVDFDRRASGQSRVRFEAEAATIGQLGRDEAASPGFATLEDPRPQASFRLTPPTSNHPRDTSFLDFTSSSEGSLMSRDRSNGYSSSSRSFSSLGPSGHWSTGGASSNIASLVPPPQPKSRWSATTAPSSDIQMEGSGSSSASHNFPFPVSLPASPHHPEGTFLPPPPIGAREAPGRDSTMSSLNALPSDLASIPTSPTDSDLPMSVSDIHFRHSDTEDNGDSRPYSSSGLPAHPPLPPAPGQPVEEPQTPYIVQRVVGMQTPSPSVGNFLLGTPTPTAMRFNTNTPSPGTTASRQSPGSSGREL</sequence>
<evidence type="ECO:0000256" key="1">
    <source>
        <dbReference type="ARBA" id="ARBA00004167"/>
    </source>
</evidence>
<protein>
    <submittedName>
        <fullName evidence="7">Uncharacterized protein</fullName>
    </submittedName>
</protein>
<evidence type="ECO:0000256" key="5">
    <source>
        <dbReference type="SAM" id="MobiDB-lite"/>
    </source>
</evidence>
<feature type="compositionally biased region" description="Pro residues" evidence="5">
    <location>
        <begin position="944"/>
        <end position="953"/>
    </location>
</feature>
<feature type="compositionally biased region" description="Polar residues" evidence="5">
    <location>
        <begin position="776"/>
        <end position="785"/>
    </location>
</feature>
<gene>
    <name evidence="7" type="ORF">C8F04DRAFT_450946</name>
</gene>
<keyword evidence="8" id="KW-1185">Reference proteome</keyword>
<dbReference type="PANTHER" id="PTHR15549">
    <property type="entry name" value="PAIRED IMMUNOGLOBULIN-LIKE TYPE 2 RECEPTOR"/>
    <property type="match status" value="1"/>
</dbReference>
<feature type="compositionally biased region" description="Low complexity" evidence="5">
    <location>
        <begin position="493"/>
        <end position="520"/>
    </location>
</feature>
<feature type="compositionally biased region" description="Basic residues" evidence="5">
    <location>
        <begin position="654"/>
        <end position="663"/>
    </location>
</feature>
<evidence type="ECO:0000256" key="2">
    <source>
        <dbReference type="ARBA" id="ARBA00022692"/>
    </source>
</evidence>
<feature type="region of interest" description="Disordered" evidence="5">
    <location>
        <begin position="364"/>
        <end position="385"/>
    </location>
</feature>
<evidence type="ECO:0000256" key="4">
    <source>
        <dbReference type="ARBA" id="ARBA00023136"/>
    </source>
</evidence>
<dbReference type="GO" id="GO:0016020">
    <property type="term" value="C:membrane"/>
    <property type="evidence" value="ECO:0007669"/>
    <property type="project" value="UniProtKB-SubCell"/>
</dbReference>
<dbReference type="EMBL" id="JARJCM010000004">
    <property type="protein sequence ID" value="KAJ7045846.1"/>
    <property type="molecule type" value="Genomic_DNA"/>
</dbReference>
<feature type="compositionally biased region" description="Polar residues" evidence="5">
    <location>
        <begin position="810"/>
        <end position="821"/>
    </location>
</feature>
<keyword evidence="3 6" id="KW-1133">Transmembrane helix</keyword>
<feature type="compositionally biased region" description="Pro residues" evidence="5">
    <location>
        <begin position="568"/>
        <end position="595"/>
    </location>
</feature>